<reference evidence="1 2" key="1">
    <citation type="journal article" date="2020" name="mSystems">
        <title>Defining Genomic and Predicted Metabolic Features of the Acetobacterium Genus.</title>
        <authorList>
            <person name="Ross D.E."/>
            <person name="Marshall C.W."/>
            <person name="Gulliver D."/>
            <person name="May H.D."/>
            <person name="Norman R.S."/>
        </authorList>
    </citation>
    <scope>NUCLEOTIDE SEQUENCE [LARGE SCALE GENOMIC DNA]</scope>
    <source>
        <strain evidence="1 2">DSM 9173</strain>
    </source>
</reference>
<name>A0ABR6WJZ5_9FIRM</name>
<proteinExistence type="predicted"/>
<dbReference type="Proteomes" id="UP000653358">
    <property type="component" value="Unassembled WGS sequence"/>
</dbReference>
<protein>
    <recommendedName>
        <fullName evidence="3">Replicative helicase inhibitor G39P N-terminal domain-containing protein</fullName>
    </recommendedName>
</protein>
<dbReference type="RefSeq" id="WP_148606129.1">
    <property type="nucleotide sequence ID" value="NZ_RXYB01000031.1"/>
</dbReference>
<evidence type="ECO:0008006" key="3">
    <source>
        <dbReference type="Google" id="ProtNLM"/>
    </source>
</evidence>
<evidence type="ECO:0000313" key="1">
    <source>
        <dbReference type="EMBL" id="MBC3796452.1"/>
    </source>
</evidence>
<evidence type="ECO:0000313" key="2">
    <source>
        <dbReference type="Proteomes" id="UP000653358"/>
    </source>
</evidence>
<organism evidence="1 2">
    <name type="scientific">Acetobacterium tundrae</name>
    <dbReference type="NCBI Taxonomy" id="132932"/>
    <lineage>
        <taxon>Bacteria</taxon>
        <taxon>Bacillati</taxon>
        <taxon>Bacillota</taxon>
        <taxon>Clostridia</taxon>
        <taxon>Eubacteriales</taxon>
        <taxon>Eubacteriaceae</taxon>
        <taxon>Acetobacterium</taxon>
    </lineage>
</organism>
<accession>A0ABR6WJZ5</accession>
<dbReference type="EMBL" id="WJBB01000004">
    <property type="protein sequence ID" value="MBC3796452.1"/>
    <property type="molecule type" value="Genomic_DNA"/>
</dbReference>
<sequence length="92" mass="10504">MTNVETAKILATIAAVYQNFDVNEFKQNIWAELLKDTDYRHAVKALTGLLKSLKFAPTPADIIELSKVEKLLEFEVKEEKKIESERNKPLLA</sequence>
<gene>
    <name evidence="1" type="ORF">GH807_05225</name>
</gene>
<comment type="caution">
    <text evidence="1">The sequence shown here is derived from an EMBL/GenBank/DDBJ whole genome shotgun (WGS) entry which is preliminary data.</text>
</comment>
<dbReference type="Gene3D" id="1.10.8.200">
    <property type="entry name" value="Replisome organizer (g39p helicase loader/inhibitor protein)"/>
    <property type="match status" value="1"/>
</dbReference>
<keyword evidence="2" id="KW-1185">Reference proteome</keyword>